<keyword evidence="8 10" id="KW-0472">Membrane</keyword>
<dbReference type="PIRSF" id="PIRSF006603">
    <property type="entry name" value="DinF"/>
    <property type="match status" value="1"/>
</dbReference>
<evidence type="ECO:0000256" key="3">
    <source>
        <dbReference type="ARBA" id="ARBA00022106"/>
    </source>
</evidence>
<dbReference type="InterPro" id="IPR048279">
    <property type="entry name" value="MdtK-like"/>
</dbReference>
<feature type="transmembrane region" description="Helical" evidence="10">
    <location>
        <begin position="95"/>
        <end position="119"/>
    </location>
</feature>
<evidence type="ECO:0000256" key="8">
    <source>
        <dbReference type="ARBA" id="ARBA00023136"/>
    </source>
</evidence>
<dbReference type="GO" id="GO:0046677">
    <property type="term" value="P:response to antibiotic"/>
    <property type="evidence" value="ECO:0007669"/>
    <property type="project" value="UniProtKB-KW"/>
</dbReference>
<comment type="similarity">
    <text evidence="2">Belongs to the multi antimicrobial extrusion (MATE) (TC 2.A.66.1) family. MepA subfamily.</text>
</comment>
<comment type="caution">
    <text evidence="11">The sequence shown here is derived from an EMBL/GenBank/DDBJ whole genome shotgun (WGS) entry which is preliminary data.</text>
</comment>
<feature type="transmembrane region" description="Helical" evidence="10">
    <location>
        <begin position="395"/>
        <end position="415"/>
    </location>
</feature>
<dbReference type="GO" id="GO:0015297">
    <property type="term" value="F:antiporter activity"/>
    <property type="evidence" value="ECO:0007669"/>
    <property type="project" value="InterPro"/>
</dbReference>
<feature type="transmembrane region" description="Helical" evidence="10">
    <location>
        <begin position="20"/>
        <end position="39"/>
    </location>
</feature>
<dbReference type="STRING" id="869213.GCA_000517085_02110"/>
<proteinExistence type="inferred from homology"/>
<keyword evidence="5" id="KW-1003">Cell membrane</keyword>
<evidence type="ECO:0000256" key="5">
    <source>
        <dbReference type="ARBA" id="ARBA00022475"/>
    </source>
</evidence>
<dbReference type="OrthoDB" id="9811110at2"/>
<feature type="transmembrane region" description="Helical" evidence="10">
    <location>
        <begin position="319"/>
        <end position="345"/>
    </location>
</feature>
<keyword evidence="6 10" id="KW-0812">Transmembrane</keyword>
<dbReference type="CDD" id="cd13143">
    <property type="entry name" value="MATE_MepA_like"/>
    <property type="match status" value="1"/>
</dbReference>
<dbReference type="PANTHER" id="PTHR43823:SF3">
    <property type="entry name" value="MULTIDRUG EXPORT PROTEIN MEPA"/>
    <property type="match status" value="1"/>
</dbReference>
<evidence type="ECO:0000256" key="9">
    <source>
        <dbReference type="ARBA" id="ARBA00023251"/>
    </source>
</evidence>
<evidence type="ECO:0000256" key="6">
    <source>
        <dbReference type="ARBA" id="ARBA00022692"/>
    </source>
</evidence>
<evidence type="ECO:0000313" key="12">
    <source>
        <dbReference type="Proteomes" id="UP000019402"/>
    </source>
</evidence>
<dbReference type="InterPro" id="IPR045070">
    <property type="entry name" value="MATE_MepA-like"/>
</dbReference>
<dbReference type="NCBIfam" id="TIGR00797">
    <property type="entry name" value="matE"/>
    <property type="match status" value="1"/>
</dbReference>
<dbReference type="Pfam" id="PF01554">
    <property type="entry name" value="MatE"/>
    <property type="match status" value="2"/>
</dbReference>
<feature type="transmembrane region" description="Helical" evidence="10">
    <location>
        <begin position="168"/>
        <end position="188"/>
    </location>
</feature>
<dbReference type="AlphaFoldDB" id="W7YAD5"/>
<keyword evidence="4" id="KW-0813">Transport</keyword>
<name>W7YAD5_9BACT</name>
<protein>
    <recommendedName>
        <fullName evidence="3">Multidrug export protein MepA</fullName>
    </recommendedName>
</protein>
<evidence type="ECO:0000256" key="4">
    <source>
        <dbReference type="ARBA" id="ARBA00022448"/>
    </source>
</evidence>
<keyword evidence="7 10" id="KW-1133">Transmembrane helix</keyword>
<keyword evidence="12" id="KW-1185">Reference proteome</keyword>
<dbReference type="Proteomes" id="UP000019402">
    <property type="component" value="Unassembled WGS sequence"/>
</dbReference>
<evidence type="ECO:0000313" key="11">
    <source>
        <dbReference type="EMBL" id="GAF05297.1"/>
    </source>
</evidence>
<feature type="transmembrane region" description="Helical" evidence="10">
    <location>
        <begin position="365"/>
        <end position="383"/>
    </location>
</feature>
<dbReference type="GO" id="GO:0005886">
    <property type="term" value="C:plasma membrane"/>
    <property type="evidence" value="ECO:0007669"/>
    <property type="project" value="UniProtKB-SubCell"/>
</dbReference>
<comment type="subcellular location">
    <subcellularLocation>
        <location evidence="1">Cell membrane</location>
        <topology evidence="1">Multi-pass membrane protein</topology>
    </subcellularLocation>
</comment>
<dbReference type="eggNOG" id="COG0534">
    <property type="taxonomic scope" value="Bacteria"/>
</dbReference>
<feature type="transmembrane region" description="Helical" evidence="10">
    <location>
        <begin position="274"/>
        <end position="298"/>
    </location>
</feature>
<keyword evidence="9" id="KW-0046">Antibiotic resistance</keyword>
<feature type="transmembrane region" description="Helical" evidence="10">
    <location>
        <begin position="237"/>
        <end position="262"/>
    </location>
</feature>
<dbReference type="EMBL" id="BAMD01000078">
    <property type="protein sequence ID" value="GAF05297.1"/>
    <property type="molecule type" value="Genomic_DNA"/>
</dbReference>
<accession>W7YAD5</accession>
<feature type="transmembrane region" description="Helical" evidence="10">
    <location>
        <begin position="51"/>
        <end position="74"/>
    </location>
</feature>
<feature type="transmembrane region" description="Helical" evidence="10">
    <location>
        <begin position="139"/>
        <end position="156"/>
    </location>
</feature>
<dbReference type="GO" id="GO:0042910">
    <property type="term" value="F:xenobiotic transmembrane transporter activity"/>
    <property type="evidence" value="ECO:0007669"/>
    <property type="project" value="InterPro"/>
</dbReference>
<organism evidence="11 12">
    <name type="scientific">Saccharicrinis fermentans DSM 9555 = JCM 21142</name>
    <dbReference type="NCBI Taxonomy" id="869213"/>
    <lineage>
        <taxon>Bacteria</taxon>
        <taxon>Pseudomonadati</taxon>
        <taxon>Bacteroidota</taxon>
        <taxon>Bacteroidia</taxon>
        <taxon>Marinilabiliales</taxon>
        <taxon>Marinilabiliaceae</taxon>
        <taxon>Saccharicrinis</taxon>
    </lineage>
</organism>
<evidence type="ECO:0000256" key="1">
    <source>
        <dbReference type="ARBA" id="ARBA00004651"/>
    </source>
</evidence>
<evidence type="ECO:0000256" key="7">
    <source>
        <dbReference type="ARBA" id="ARBA00022989"/>
    </source>
</evidence>
<evidence type="ECO:0000256" key="2">
    <source>
        <dbReference type="ARBA" id="ARBA00008417"/>
    </source>
</evidence>
<dbReference type="InterPro" id="IPR002528">
    <property type="entry name" value="MATE_fam"/>
</dbReference>
<dbReference type="InterPro" id="IPR051327">
    <property type="entry name" value="MATE_MepA_subfamily"/>
</dbReference>
<reference evidence="11 12" key="1">
    <citation type="journal article" date="2014" name="Genome Announc.">
        <title>Draft Genome Sequence of Cytophaga fermentans JCM 21142T, a Facultative Anaerobe Isolated from Marine Mud.</title>
        <authorList>
            <person name="Starns D."/>
            <person name="Oshima K."/>
            <person name="Suda W."/>
            <person name="Iino T."/>
            <person name="Yuki M."/>
            <person name="Inoue J."/>
            <person name="Kitamura K."/>
            <person name="Iida T."/>
            <person name="Darby A."/>
            <person name="Hattori M."/>
            <person name="Ohkuma M."/>
        </authorList>
    </citation>
    <scope>NUCLEOTIDE SEQUENCE [LARGE SCALE GENOMIC DNA]</scope>
    <source>
        <strain evidence="11 12">JCM 21142</strain>
    </source>
</reference>
<feature type="transmembrane region" description="Helical" evidence="10">
    <location>
        <begin position="421"/>
        <end position="440"/>
    </location>
</feature>
<feature type="transmembrane region" description="Helical" evidence="10">
    <location>
        <begin position="194"/>
        <end position="217"/>
    </location>
</feature>
<evidence type="ECO:0000256" key="10">
    <source>
        <dbReference type="SAM" id="Phobius"/>
    </source>
</evidence>
<dbReference type="PANTHER" id="PTHR43823">
    <property type="entry name" value="SPORULATION PROTEIN YKVU"/>
    <property type="match status" value="1"/>
</dbReference>
<sequence length="458" mass="50213">MRKEGRINDLEFESIPKLLWKYFLPAFAGVIINSLYNIVDRIFIGQGVDSLALAGLSAIFPVMIIMMAFGMLVGMGAGVRISINLGKKDYKRAELVLGNAFLLMIIVSGIITVVGFLISDPLLRFFGVNEQTYMYAKEYLQIILAGTIFNILGYALNNLIRSEGSANIAMFSMLISAGMNIVLDYIFIMRMDMGVTGAALATVISQVVLTIWVIAHFNSKRSVIKLRMSRLKLSGEIVWYIISIGFAPFSMQLASSAVFGVYNIQLIKHGSDMAVGAMGVIISVTMLLVMTVMAITMANQPIIGFNVGAKNYKRVKQTLFISIISATVISLLGFIVAQTLPGPIIKMFNREDGELLEIGVKGLRIFLMALPLVGFQIVMGNYYQSIGKAGISALLSLLRQVIFLIPLLLILPQYYGLKGVWLSAPASDTLGATVCLFFMVNEFRKLKKAIAISEKLAS</sequence>
<gene>
    <name evidence="11" type="ORF">JCM21142_104026</name>
</gene>
<dbReference type="RefSeq" id="WP_044214155.1">
    <property type="nucleotide sequence ID" value="NZ_BAMD01000078.1"/>
</dbReference>